<dbReference type="AlphaFoldDB" id="A0A645IF95"/>
<dbReference type="EMBL" id="VSSQ01112806">
    <property type="protein sequence ID" value="MPN49502.1"/>
    <property type="molecule type" value="Genomic_DNA"/>
</dbReference>
<keyword evidence="1" id="KW-0472">Membrane</keyword>
<dbReference type="GO" id="GO:0005886">
    <property type="term" value="C:plasma membrane"/>
    <property type="evidence" value="ECO:0007669"/>
    <property type="project" value="TreeGrafter"/>
</dbReference>
<dbReference type="PANTHER" id="PTHR41983:SF2">
    <property type="entry name" value="SHORT-CHAIN FATTY ACID TRANSPORTER-RELATED"/>
    <property type="match status" value="1"/>
</dbReference>
<evidence type="ECO:0000256" key="1">
    <source>
        <dbReference type="SAM" id="Phobius"/>
    </source>
</evidence>
<reference evidence="2" key="1">
    <citation type="submission" date="2019-08" db="EMBL/GenBank/DDBJ databases">
        <authorList>
            <person name="Kucharzyk K."/>
            <person name="Murdoch R.W."/>
            <person name="Higgins S."/>
            <person name="Loffler F."/>
        </authorList>
    </citation>
    <scope>NUCLEOTIDE SEQUENCE</scope>
</reference>
<accession>A0A645IF95</accession>
<proteinExistence type="predicted"/>
<feature type="transmembrane region" description="Helical" evidence="1">
    <location>
        <begin position="112"/>
        <end position="133"/>
    </location>
</feature>
<keyword evidence="1" id="KW-0812">Transmembrane</keyword>
<organism evidence="2">
    <name type="scientific">bioreactor metagenome</name>
    <dbReference type="NCBI Taxonomy" id="1076179"/>
    <lineage>
        <taxon>unclassified sequences</taxon>
        <taxon>metagenomes</taxon>
        <taxon>ecological metagenomes</taxon>
    </lineage>
</organism>
<gene>
    <name evidence="2" type="primary">atoE_10</name>
    <name evidence="2" type="ORF">SDC9_197123</name>
</gene>
<sequence length="135" mass="15212">MIQFPFYAGIFGLITLTGLNEVIVNFFTSISNHDTFPLVAYVYSGLLNLVVPSGGSKFIIEAPYIMEVCTRLDISIARIIDVYNFADLNTNIIQPFWGLAFLAMFRVDFKQIIPYTAIIALAVFVFNMCYIGIPY</sequence>
<evidence type="ECO:0000313" key="2">
    <source>
        <dbReference type="EMBL" id="MPN49502.1"/>
    </source>
</evidence>
<dbReference type="Pfam" id="PF02667">
    <property type="entry name" value="SCFA_trans"/>
    <property type="match status" value="1"/>
</dbReference>
<dbReference type="InterPro" id="IPR006160">
    <property type="entry name" value="SCFA_transpt_AtoE"/>
</dbReference>
<keyword evidence="1" id="KW-1133">Transmembrane helix</keyword>
<dbReference type="PANTHER" id="PTHR41983">
    <property type="entry name" value="SHORT-CHAIN FATTY ACID TRANSPORTER-RELATED"/>
    <property type="match status" value="1"/>
</dbReference>
<name>A0A645IF95_9ZZZZ</name>
<protein>
    <submittedName>
        <fullName evidence="2">Putative short-chain fatty acid transporter</fullName>
    </submittedName>
</protein>
<feature type="transmembrane region" description="Helical" evidence="1">
    <location>
        <begin position="6"/>
        <end position="27"/>
    </location>
</feature>
<comment type="caution">
    <text evidence="2">The sequence shown here is derived from an EMBL/GenBank/DDBJ whole genome shotgun (WGS) entry which is preliminary data.</text>
</comment>